<evidence type="ECO:0000313" key="4">
    <source>
        <dbReference type="EMBL" id="KGN65176.1"/>
    </source>
</evidence>
<evidence type="ECO:0000256" key="1">
    <source>
        <dbReference type="SAM" id="MobiDB-lite"/>
    </source>
</evidence>
<reference evidence="4 5" key="3">
    <citation type="journal article" date="2010" name="BMC Genomics">
        <title>Transcriptome sequencing and comparative analysis of cucumber flowers with different sex types.</title>
        <authorList>
            <person name="Guo S."/>
            <person name="Zheng Y."/>
            <person name="Joung J.G."/>
            <person name="Liu S."/>
            <person name="Zhang Z."/>
            <person name="Crasta O.R."/>
            <person name="Sobral B.W."/>
            <person name="Xu Y."/>
            <person name="Huang S."/>
            <person name="Fei Z."/>
        </authorList>
    </citation>
    <scope>NUCLEOTIDE SEQUENCE [LARGE SCALE GENOMIC DNA]</scope>
    <source>
        <strain evidence="5">cv. 9930</strain>
    </source>
</reference>
<reference evidence="4 5" key="4">
    <citation type="journal article" date="2011" name="BMC Genomics">
        <title>RNA-Seq improves annotation of protein-coding genes in the cucumber genome.</title>
        <authorList>
            <person name="Li Z."/>
            <person name="Zhang Z."/>
            <person name="Yan P."/>
            <person name="Huang S."/>
            <person name="Fei Z."/>
            <person name="Lin K."/>
        </authorList>
    </citation>
    <scope>NUCLEOTIDE SEQUENCE [LARGE SCALE GENOMIC DNA]</scope>
    <source>
        <strain evidence="5">cv. 9930</strain>
    </source>
</reference>
<reference evidence="4 5" key="1">
    <citation type="journal article" date="2009" name="Nat. Genet.">
        <title>The genome of the cucumber, Cucumis sativus L.</title>
        <authorList>
            <person name="Huang S."/>
            <person name="Li R."/>
            <person name="Zhang Z."/>
            <person name="Li L."/>
            <person name="Gu X."/>
            <person name="Fan W."/>
            <person name="Lucas W.J."/>
            <person name="Wang X."/>
            <person name="Xie B."/>
            <person name="Ni P."/>
            <person name="Ren Y."/>
            <person name="Zhu H."/>
            <person name="Li J."/>
            <person name="Lin K."/>
            <person name="Jin W."/>
            <person name="Fei Z."/>
            <person name="Li G."/>
            <person name="Staub J."/>
            <person name="Kilian A."/>
            <person name="van der Vossen E.A."/>
            <person name="Wu Y."/>
            <person name="Guo J."/>
            <person name="He J."/>
            <person name="Jia Z."/>
            <person name="Ren Y."/>
            <person name="Tian G."/>
            <person name="Lu Y."/>
            <person name="Ruan J."/>
            <person name="Qian W."/>
            <person name="Wang M."/>
            <person name="Huang Q."/>
            <person name="Li B."/>
            <person name="Xuan Z."/>
            <person name="Cao J."/>
            <person name="Asan"/>
            <person name="Wu Z."/>
            <person name="Zhang J."/>
            <person name="Cai Q."/>
            <person name="Bai Y."/>
            <person name="Zhao B."/>
            <person name="Han Y."/>
            <person name="Li Y."/>
            <person name="Li X."/>
            <person name="Wang S."/>
            <person name="Shi Q."/>
            <person name="Liu S."/>
            <person name="Cho W.K."/>
            <person name="Kim J.Y."/>
            <person name="Xu Y."/>
            <person name="Heller-Uszynska K."/>
            <person name="Miao H."/>
            <person name="Cheng Z."/>
            <person name="Zhang S."/>
            <person name="Wu J."/>
            <person name="Yang Y."/>
            <person name="Kang H."/>
            <person name="Li M."/>
            <person name="Liang H."/>
            <person name="Ren X."/>
            <person name="Shi Z."/>
            <person name="Wen M."/>
            <person name="Jian M."/>
            <person name="Yang H."/>
            <person name="Zhang G."/>
            <person name="Yang Z."/>
            <person name="Chen R."/>
            <person name="Liu S."/>
            <person name="Li J."/>
            <person name="Ma L."/>
            <person name="Liu H."/>
            <person name="Zhou Y."/>
            <person name="Zhao J."/>
            <person name="Fang X."/>
            <person name="Li G."/>
            <person name="Fang L."/>
            <person name="Li Y."/>
            <person name="Liu D."/>
            <person name="Zheng H."/>
            <person name="Zhang Y."/>
            <person name="Qin N."/>
            <person name="Li Z."/>
            <person name="Yang G."/>
            <person name="Yang S."/>
            <person name="Bolund L."/>
            <person name="Kristiansen K."/>
            <person name="Zheng H."/>
            <person name="Li S."/>
            <person name="Zhang X."/>
            <person name="Yang H."/>
            <person name="Wang J."/>
            <person name="Sun R."/>
            <person name="Zhang B."/>
            <person name="Jiang S."/>
            <person name="Wang J."/>
            <person name="Du Y."/>
            <person name="Li S."/>
        </authorList>
    </citation>
    <scope>NUCLEOTIDE SEQUENCE [LARGE SCALE GENOMIC DNA]</scope>
    <source>
        <strain evidence="5">cv. 9930</strain>
    </source>
</reference>
<feature type="chain" id="PRO_5001966415" description="Transmembrane protein" evidence="3">
    <location>
        <begin position="26"/>
        <end position="99"/>
    </location>
</feature>
<feature type="compositionally biased region" description="Basic and acidic residues" evidence="1">
    <location>
        <begin position="32"/>
        <end position="44"/>
    </location>
</feature>
<feature type="transmembrane region" description="Helical" evidence="2">
    <location>
        <begin position="79"/>
        <end position="98"/>
    </location>
</feature>
<name>A0A0A0LYV9_CUCSA</name>
<organism evidence="4 5">
    <name type="scientific">Cucumis sativus</name>
    <name type="common">Cucumber</name>
    <dbReference type="NCBI Taxonomy" id="3659"/>
    <lineage>
        <taxon>Eukaryota</taxon>
        <taxon>Viridiplantae</taxon>
        <taxon>Streptophyta</taxon>
        <taxon>Embryophyta</taxon>
        <taxon>Tracheophyta</taxon>
        <taxon>Spermatophyta</taxon>
        <taxon>Magnoliopsida</taxon>
        <taxon>eudicotyledons</taxon>
        <taxon>Gunneridae</taxon>
        <taxon>Pentapetalae</taxon>
        <taxon>rosids</taxon>
        <taxon>fabids</taxon>
        <taxon>Cucurbitales</taxon>
        <taxon>Cucurbitaceae</taxon>
        <taxon>Benincaseae</taxon>
        <taxon>Cucumis</taxon>
    </lineage>
</organism>
<keyword evidence="5" id="KW-1185">Reference proteome</keyword>
<feature type="region of interest" description="Disordered" evidence="1">
    <location>
        <begin position="29"/>
        <end position="49"/>
    </location>
</feature>
<dbReference type="Proteomes" id="UP000029981">
    <property type="component" value="Chromosome 1"/>
</dbReference>
<gene>
    <name evidence="4" type="ORF">Csa_1G257330</name>
</gene>
<dbReference type="Gramene" id="KGN65176">
    <property type="protein sequence ID" value="KGN65176"/>
    <property type="gene ID" value="Csa_1G257330"/>
</dbReference>
<evidence type="ECO:0000256" key="2">
    <source>
        <dbReference type="SAM" id="Phobius"/>
    </source>
</evidence>
<feature type="signal peptide" evidence="3">
    <location>
        <begin position="1"/>
        <end position="25"/>
    </location>
</feature>
<proteinExistence type="predicted"/>
<sequence>MAAAIHRFLLPIALISLLLFSESLPAISSSDHIQDSNRPGDKDSGTSLTEKISIKRGVRSGVIAGRSTTSSSARVSSSSFFNVGSVICFNIAFVLAMFL</sequence>
<protein>
    <recommendedName>
        <fullName evidence="6">Transmembrane protein</fullName>
    </recommendedName>
</protein>
<accession>A0A0A0LYV9</accession>
<keyword evidence="3" id="KW-0732">Signal</keyword>
<evidence type="ECO:0008006" key="6">
    <source>
        <dbReference type="Google" id="ProtNLM"/>
    </source>
</evidence>
<reference evidence="4 5" key="2">
    <citation type="journal article" date="2009" name="PLoS ONE">
        <title>An integrated genetic and cytogenetic map of the cucumber genome.</title>
        <authorList>
            <person name="Ren Y."/>
            <person name="Zhang Z."/>
            <person name="Liu J."/>
            <person name="Staub J.E."/>
            <person name="Han Y."/>
            <person name="Cheng Z."/>
            <person name="Li X."/>
            <person name="Lu J."/>
            <person name="Miao H."/>
            <person name="Kang H."/>
            <person name="Xie B."/>
            <person name="Gu X."/>
            <person name="Wang X."/>
            <person name="Du Y."/>
            <person name="Jin W."/>
            <person name="Huang S."/>
        </authorList>
    </citation>
    <scope>NUCLEOTIDE SEQUENCE [LARGE SCALE GENOMIC DNA]</scope>
    <source>
        <strain evidence="5">cv. 9930</strain>
    </source>
</reference>
<dbReference type="AlphaFoldDB" id="A0A0A0LYV9"/>
<keyword evidence="2" id="KW-1133">Transmembrane helix</keyword>
<dbReference type="EMBL" id="CM002922">
    <property type="protein sequence ID" value="KGN65176.1"/>
    <property type="molecule type" value="Genomic_DNA"/>
</dbReference>
<keyword evidence="2" id="KW-0812">Transmembrane</keyword>
<evidence type="ECO:0000313" key="5">
    <source>
        <dbReference type="Proteomes" id="UP000029981"/>
    </source>
</evidence>
<evidence type="ECO:0000256" key="3">
    <source>
        <dbReference type="SAM" id="SignalP"/>
    </source>
</evidence>
<keyword evidence="2" id="KW-0472">Membrane</keyword>